<dbReference type="NCBIfam" id="NF041761">
    <property type="entry name" value="PtuB"/>
    <property type="match status" value="1"/>
</dbReference>
<protein>
    <recommendedName>
        <fullName evidence="2">TIGR02646 family protein</fullName>
    </recommendedName>
</protein>
<reference evidence="1" key="1">
    <citation type="submission" date="2020-01" db="EMBL/GenBank/DDBJ databases">
        <authorList>
            <person name="Meier V. D."/>
            <person name="Meier V D."/>
        </authorList>
    </citation>
    <scope>NUCLEOTIDE SEQUENCE</scope>
    <source>
        <strain evidence="1">HLG_WM_MAG_07</strain>
    </source>
</reference>
<evidence type="ECO:0008006" key="2">
    <source>
        <dbReference type="Google" id="ProtNLM"/>
    </source>
</evidence>
<proteinExistence type="predicted"/>
<dbReference type="InterPro" id="IPR053575">
    <property type="entry name" value="Retron_Ec78_HNH_endo"/>
</dbReference>
<dbReference type="NCBIfam" id="TIGR02646">
    <property type="entry name" value="retron system putative HNH endonuclease"/>
    <property type="match status" value="1"/>
</dbReference>
<dbReference type="EMBL" id="CACVAY010000001">
    <property type="protein sequence ID" value="CAA6800069.1"/>
    <property type="molecule type" value="Genomic_DNA"/>
</dbReference>
<organism evidence="1">
    <name type="scientific">uncultured Thiotrichaceae bacterium</name>
    <dbReference type="NCBI Taxonomy" id="298394"/>
    <lineage>
        <taxon>Bacteria</taxon>
        <taxon>Pseudomonadati</taxon>
        <taxon>Pseudomonadota</taxon>
        <taxon>Gammaproteobacteria</taxon>
        <taxon>Thiotrichales</taxon>
        <taxon>Thiotrichaceae</taxon>
        <taxon>environmental samples</taxon>
    </lineage>
</organism>
<dbReference type="AlphaFoldDB" id="A0A6S6SAE5"/>
<dbReference type="InterPro" id="IPR013467">
    <property type="entry name" value="HNH78-like"/>
</dbReference>
<accession>A0A6S6SAE5</accession>
<evidence type="ECO:0000313" key="1">
    <source>
        <dbReference type="EMBL" id="CAA6800069.1"/>
    </source>
</evidence>
<gene>
    <name evidence="1" type="ORF">HELGO_WM27710</name>
</gene>
<name>A0A6S6SAE5_9GAMM</name>
<sequence length="177" mass="20465">MQSGFCAYCECKLRTGHKQIEHFRKRDGFPQLTFQWGNLFGSCKNSSRCGDYKDTKAGHFESDNLIKPDEGDLSQHCIFLVTGKIRPKSTLKDSSPHDLQSVEETLRVFNLNEDPSLVGARRAAIQRITPQVKELYSCADSFSDEDWDKFLVEALKDIEDNEFQTALEHTWRYNRTY</sequence>